<evidence type="ECO:0000256" key="4">
    <source>
        <dbReference type="ARBA" id="ARBA00022679"/>
    </source>
</evidence>
<comment type="subunit">
    <text evidence="2">Homodimer.</text>
</comment>
<dbReference type="InterPro" id="IPR000796">
    <property type="entry name" value="Asp_trans"/>
</dbReference>
<comment type="cofactor">
    <cofactor evidence="1">
        <name>pyridoxal 5'-phosphate</name>
        <dbReference type="ChEBI" id="CHEBI:597326"/>
    </cofactor>
</comment>
<dbReference type="SUPFAM" id="SSF53383">
    <property type="entry name" value="PLP-dependent transferases"/>
    <property type="match status" value="1"/>
</dbReference>
<accession>A0A9P8IIU6</accession>
<dbReference type="PANTHER" id="PTHR11879">
    <property type="entry name" value="ASPARTATE AMINOTRANSFERASE"/>
    <property type="match status" value="1"/>
</dbReference>
<dbReference type="InterPro" id="IPR015424">
    <property type="entry name" value="PyrdxlP-dep_Trfase"/>
</dbReference>
<dbReference type="AlphaFoldDB" id="A0A9P8IIU6"/>
<dbReference type="InterPro" id="IPR015422">
    <property type="entry name" value="PyrdxlP-dep_Trfase_small"/>
</dbReference>
<dbReference type="GO" id="GO:0004069">
    <property type="term" value="F:L-aspartate:2-oxoglutarate aminotransferase activity"/>
    <property type="evidence" value="ECO:0007669"/>
    <property type="project" value="TreeGrafter"/>
</dbReference>
<dbReference type="Proteomes" id="UP000750711">
    <property type="component" value="Unassembled WGS sequence"/>
</dbReference>
<keyword evidence="8" id="KW-1185">Reference proteome</keyword>
<evidence type="ECO:0000313" key="7">
    <source>
        <dbReference type="EMBL" id="KAH0555805.1"/>
    </source>
</evidence>
<proteinExistence type="predicted"/>
<dbReference type="Pfam" id="PF00155">
    <property type="entry name" value="Aminotran_1_2"/>
    <property type="match status" value="1"/>
</dbReference>
<dbReference type="GO" id="GO:0030170">
    <property type="term" value="F:pyridoxal phosphate binding"/>
    <property type="evidence" value="ECO:0007669"/>
    <property type="project" value="InterPro"/>
</dbReference>
<dbReference type="EMBL" id="JAGHQM010001347">
    <property type="protein sequence ID" value="KAH0555805.1"/>
    <property type="molecule type" value="Genomic_DNA"/>
</dbReference>
<dbReference type="GO" id="GO:0005829">
    <property type="term" value="C:cytosol"/>
    <property type="evidence" value="ECO:0007669"/>
    <property type="project" value="TreeGrafter"/>
</dbReference>
<dbReference type="Gene3D" id="3.90.1150.10">
    <property type="entry name" value="Aspartate Aminotransferase, domain 1"/>
    <property type="match status" value="1"/>
</dbReference>
<dbReference type="InterPro" id="IPR004839">
    <property type="entry name" value="Aminotransferase_I/II_large"/>
</dbReference>
<dbReference type="PANTHER" id="PTHR11879:SF55">
    <property type="entry name" value="GLUTAMATE OXALOACETATE TRANSAMINASE 1, ISOFORM B"/>
    <property type="match status" value="1"/>
</dbReference>
<evidence type="ECO:0000256" key="2">
    <source>
        <dbReference type="ARBA" id="ARBA00011738"/>
    </source>
</evidence>
<evidence type="ECO:0000259" key="6">
    <source>
        <dbReference type="Pfam" id="PF00155"/>
    </source>
</evidence>
<keyword evidence="4" id="KW-0808">Transferase</keyword>
<organism evidence="7 8">
    <name type="scientific">Trichoglossum hirsutum</name>
    <dbReference type="NCBI Taxonomy" id="265104"/>
    <lineage>
        <taxon>Eukaryota</taxon>
        <taxon>Fungi</taxon>
        <taxon>Dikarya</taxon>
        <taxon>Ascomycota</taxon>
        <taxon>Pezizomycotina</taxon>
        <taxon>Geoglossomycetes</taxon>
        <taxon>Geoglossales</taxon>
        <taxon>Geoglossaceae</taxon>
        <taxon>Trichoglossum</taxon>
    </lineage>
</organism>
<evidence type="ECO:0000313" key="8">
    <source>
        <dbReference type="Proteomes" id="UP000750711"/>
    </source>
</evidence>
<name>A0A9P8IIU6_9PEZI</name>
<evidence type="ECO:0000256" key="5">
    <source>
        <dbReference type="ARBA" id="ARBA00022898"/>
    </source>
</evidence>
<keyword evidence="3" id="KW-0032">Aminotransferase</keyword>
<sequence>MAPASASAFPTSVVPLAPEDPLFGLMAAYKADDFKDKVDLGIGAYRDDNAKPWVLPVVKKADGILRSDPEMNHEYLPIAGLATFTSAAARLILGPDSPALKDKRVSKIRLLGCLIYQSFS</sequence>
<evidence type="ECO:0000256" key="3">
    <source>
        <dbReference type="ARBA" id="ARBA00022576"/>
    </source>
</evidence>
<dbReference type="GO" id="GO:0006532">
    <property type="term" value="P:aspartate biosynthetic process"/>
    <property type="evidence" value="ECO:0007669"/>
    <property type="project" value="TreeGrafter"/>
</dbReference>
<gene>
    <name evidence="7" type="ORF">GP486_006248</name>
</gene>
<evidence type="ECO:0000256" key="1">
    <source>
        <dbReference type="ARBA" id="ARBA00001933"/>
    </source>
</evidence>
<protein>
    <recommendedName>
        <fullName evidence="6">Aminotransferase class I/classII large domain-containing protein</fullName>
    </recommendedName>
</protein>
<keyword evidence="5" id="KW-0663">Pyridoxal phosphate</keyword>
<reference evidence="7" key="1">
    <citation type="submission" date="2021-03" db="EMBL/GenBank/DDBJ databases">
        <title>Comparative genomics and phylogenomic investigation of the class Geoglossomycetes provide insights into ecological specialization and systematics.</title>
        <authorList>
            <person name="Melie T."/>
            <person name="Pirro S."/>
            <person name="Miller A.N."/>
            <person name="Quandt A."/>
        </authorList>
    </citation>
    <scope>NUCLEOTIDE SEQUENCE</scope>
    <source>
        <strain evidence="7">CAQ_001_2017</strain>
    </source>
</reference>
<comment type="caution">
    <text evidence="7">The sequence shown here is derived from an EMBL/GenBank/DDBJ whole genome shotgun (WGS) entry which is preliminary data.</text>
</comment>
<feature type="domain" description="Aminotransferase class I/classII large" evidence="6">
    <location>
        <begin position="35"/>
        <end position="113"/>
    </location>
</feature>